<gene>
    <name evidence="4" type="ORF">A2174_01685</name>
</gene>
<proteinExistence type="inferred from homology"/>
<dbReference type="AlphaFoldDB" id="A0A1G2FAX3"/>
<dbReference type="NCBIfam" id="NF004051">
    <property type="entry name" value="PRK05571.1"/>
    <property type="match status" value="1"/>
</dbReference>
<name>A0A1G2FAX3_9BACT</name>
<feature type="active site" description="Proton acceptor" evidence="3">
    <location>
        <position position="65"/>
    </location>
</feature>
<dbReference type="InterPro" id="IPR036569">
    <property type="entry name" value="RpiB_LacA_LacB_sf"/>
</dbReference>
<dbReference type="SUPFAM" id="SSF89623">
    <property type="entry name" value="Ribose/Galactose isomerase RpiB/AlsB"/>
    <property type="match status" value="1"/>
</dbReference>
<dbReference type="PIRSF" id="PIRSF005384">
    <property type="entry name" value="RpiB_LacA_B"/>
    <property type="match status" value="1"/>
</dbReference>
<sequence>MLFIAADHAGYPLKEELKPYLQELGFEVVDLGNEQLDPSDDYPDFAYRLTQNVLENADSKGILICGTGQGVCIAANKVDGIRAALVHDEFTARTAAEHINANVICLGGRVTDDELAKKIVKMWLETEFLAEERHERRLEKIENIERS</sequence>
<comment type="caution">
    <text evidence="4">The sequence shown here is derived from an EMBL/GenBank/DDBJ whole genome shotgun (WGS) entry which is preliminary data.</text>
</comment>
<accession>A0A1G2FAX3</accession>
<dbReference type="Gene3D" id="3.40.1400.10">
    <property type="entry name" value="Sugar-phosphate isomerase, RpiB/LacA/LacB"/>
    <property type="match status" value="1"/>
</dbReference>
<evidence type="ECO:0000313" key="4">
    <source>
        <dbReference type="EMBL" id="OGZ35153.1"/>
    </source>
</evidence>
<evidence type="ECO:0000256" key="1">
    <source>
        <dbReference type="ARBA" id="ARBA00008754"/>
    </source>
</evidence>
<dbReference type="GO" id="GO:0019316">
    <property type="term" value="P:D-allose catabolic process"/>
    <property type="evidence" value="ECO:0007669"/>
    <property type="project" value="TreeGrafter"/>
</dbReference>
<dbReference type="NCBIfam" id="TIGR00689">
    <property type="entry name" value="rpiB_lacA_lacB"/>
    <property type="match status" value="1"/>
</dbReference>
<dbReference type="EMBL" id="MHMV01000001">
    <property type="protein sequence ID" value="OGZ35153.1"/>
    <property type="molecule type" value="Genomic_DNA"/>
</dbReference>
<organism evidence="4 5">
    <name type="scientific">Candidatus Portnoybacteria bacterium RBG_13_41_18</name>
    <dbReference type="NCBI Taxonomy" id="1801991"/>
    <lineage>
        <taxon>Bacteria</taxon>
        <taxon>Candidatus Portnoyibacteriota</taxon>
    </lineage>
</organism>
<evidence type="ECO:0000256" key="2">
    <source>
        <dbReference type="ARBA" id="ARBA00023235"/>
    </source>
</evidence>
<dbReference type="GO" id="GO:0004751">
    <property type="term" value="F:ribose-5-phosphate isomerase activity"/>
    <property type="evidence" value="ECO:0007669"/>
    <property type="project" value="TreeGrafter"/>
</dbReference>
<dbReference type="InterPro" id="IPR003500">
    <property type="entry name" value="RpiB_LacA_LacB"/>
</dbReference>
<dbReference type="PANTHER" id="PTHR30345:SF0">
    <property type="entry name" value="DNA DAMAGE-REPAIR_TOLERATION PROTEIN DRT102"/>
    <property type="match status" value="1"/>
</dbReference>
<protein>
    <submittedName>
        <fullName evidence="4">Ribose 5-phosphate isomerase B</fullName>
    </submittedName>
</protein>
<dbReference type="GO" id="GO:0009052">
    <property type="term" value="P:pentose-phosphate shunt, non-oxidative branch"/>
    <property type="evidence" value="ECO:0007669"/>
    <property type="project" value="TreeGrafter"/>
</dbReference>
<dbReference type="Pfam" id="PF02502">
    <property type="entry name" value="LacAB_rpiB"/>
    <property type="match status" value="1"/>
</dbReference>
<evidence type="ECO:0000256" key="3">
    <source>
        <dbReference type="PIRSR" id="PIRSR005384-1"/>
    </source>
</evidence>
<evidence type="ECO:0000313" key="5">
    <source>
        <dbReference type="Proteomes" id="UP000177725"/>
    </source>
</evidence>
<dbReference type="Proteomes" id="UP000177725">
    <property type="component" value="Unassembled WGS sequence"/>
</dbReference>
<comment type="similarity">
    <text evidence="1">Belongs to the LacAB/RpiB family.</text>
</comment>
<keyword evidence="2 4" id="KW-0413">Isomerase</keyword>
<dbReference type="InterPro" id="IPR004785">
    <property type="entry name" value="RpiB"/>
</dbReference>
<reference evidence="4 5" key="1">
    <citation type="journal article" date="2016" name="Nat. Commun.">
        <title>Thousands of microbial genomes shed light on interconnected biogeochemical processes in an aquifer system.</title>
        <authorList>
            <person name="Anantharaman K."/>
            <person name="Brown C.T."/>
            <person name="Hug L.A."/>
            <person name="Sharon I."/>
            <person name="Castelle C.J."/>
            <person name="Probst A.J."/>
            <person name="Thomas B.C."/>
            <person name="Singh A."/>
            <person name="Wilkins M.J."/>
            <person name="Karaoz U."/>
            <person name="Brodie E.L."/>
            <person name="Williams K.H."/>
            <person name="Hubbard S.S."/>
            <person name="Banfield J.F."/>
        </authorList>
    </citation>
    <scope>NUCLEOTIDE SEQUENCE [LARGE SCALE GENOMIC DNA]</scope>
</reference>
<dbReference type="PANTHER" id="PTHR30345">
    <property type="entry name" value="RIBOSE-5-PHOSPHATE ISOMERASE B"/>
    <property type="match status" value="1"/>
</dbReference>
<feature type="active site" description="Proton donor" evidence="3">
    <location>
        <position position="98"/>
    </location>
</feature>
<dbReference type="NCBIfam" id="TIGR01120">
    <property type="entry name" value="rpiB"/>
    <property type="match status" value="1"/>
</dbReference>